<reference evidence="1 2" key="1">
    <citation type="journal article" date="2019" name="Front. Microbiol.">
        <title>Genomes of Neutrophilic Sulfur-Oxidizing Chemolithoautotrophs Representing 9 Proteobacterial Species From 8 Genera.</title>
        <authorList>
            <person name="Watanabe T."/>
            <person name="Kojima H."/>
            <person name="Umezawa K."/>
            <person name="Hori C."/>
            <person name="Takasuka T.E."/>
            <person name="Kato Y."/>
            <person name="Fukui M."/>
        </authorList>
    </citation>
    <scope>NUCLEOTIDE SEQUENCE [LARGE SCALE GENOMIC DNA]</scope>
    <source>
        <strain evidence="1 2">TTN</strain>
    </source>
</reference>
<dbReference type="EMBL" id="BGOW01000054">
    <property type="protein sequence ID" value="GBL47648.1"/>
    <property type="molecule type" value="Genomic_DNA"/>
</dbReference>
<gene>
    <name evidence="1" type="ORF">SFMTTN_3490</name>
</gene>
<evidence type="ECO:0000313" key="2">
    <source>
        <dbReference type="Proteomes" id="UP000286806"/>
    </source>
</evidence>
<accession>A0A401JHU5</accession>
<name>A0A401JHU5_9PROT</name>
<protein>
    <submittedName>
        <fullName evidence="1">Uncharacterized protein</fullName>
    </submittedName>
</protein>
<keyword evidence="2" id="KW-1185">Reference proteome</keyword>
<dbReference type="AlphaFoldDB" id="A0A401JHU5"/>
<dbReference type="Proteomes" id="UP000286806">
    <property type="component" value="Unassembled WGS sequence"/>
</dbReference>
<comment type="caution">
    <text evidence="1">The sequence shown here is derived from an EMBL/GenBank/DDBJ whole genome shotgun (WGS) entry which is preliminary data.</text>
</comment>
<evidence type="ECO:0000313" key="1">
    <source>
        <dbReference type="EMBL" id="GBL47648.1"/>
    </source>
</evidence>
<sequence>MARAADEIDRLRKTLCEIIEANPRMWEELSEPMGEFERWAKSRAIHALGELLTPNE</sequence>
<organism evidence="1 2">
    <name type="scientific">Sulfuriferula multivorans</name>
    <dbReference type="NCBI Taxonomy" id="1559896"/>
    <lineage>
        <taxon>Bacteria</taxon>
        <taxon>Pseudomonadati</taxon>
        <taxon>Pseudomonadota</taxon>
        <taxon>Betaproteobacteria</taxon>
        <taxon>Nitrosomonadales</taxon>
        <taxon>Sulfuricellaceae</taxon>
        <taxon>Sulfuriferula</taxon>
    </lineage>
</organism>
<proteinExistence type="predicted"/>